<accession>A0A0F9V2U8</accession>
<dbReference type="EMBL" id="LAZR01000702">
    <property type="protein sequence ID" value="KKN60223.1"/>
    <property type="molecule type" value="Genomic_DNA"/>
</dbReference>
<name>A0A0F9V2U8_9ZZZZ</name>
<organism evidence="1">
    <name type="scientific">marine sediment metagenome</name>
    <dbReference type="NCBI Taxonomy" id="412755"/>
    <lineage>
        <taxon>unclassified sequences</taxon>
        <taxon>metagenomes</taxon>
        <taxon>ecological metagenomes</taxon>
    </lineage>
</organism>
<protein>
    <submittedName>
        <fullName evidence="1">Uncharacterized protein</fullName>
    </submittedName>
</protein>
<gene>
    <name evidence="1" type="ORF">LCGC14_0534220</name>
</gene>
<proteinExistence type="predicted"/>
<sequence length="111" mass="13285">MRVNLFRYLYYQLRLALSQKARDEMESVQATYEYTKELLFREKAKCRLQERNLLDKTQFQEVVVYDNEDTKLKIKEGSGMDVVEYDPDALDILIQREAAELHEMLKKEGWA</sequence>
<dbReference type="AlphaFoldDB" id="A0A0F9V2U8"/>
<reference evidence="1" key="1">
    <citation type="journal article" date="2015" name="Nature">
        <title>Complex archaea that bridge the gap between prokaryotes and eukaryotes.</title>
        <authorList>
            <person name="Spang A."/>
            <person name="Saw J.H."/>
            <person name="Jorgensen S.L."/>
            <person name="Zaremba-Niedzwiedzka K."/>
            <person name="Martijn J."/>
            <person name="Lind A.E."/>
            <person name="van Eijk R."/>
            <person name="Schleper C."/>
            <person name="Guy L."/>
            <person name="Ettema T.J."/>
        </authorList>
    </citation>
    <scope>NUCLEOTIDE SEQUENCE</scope>
</reference>
<evidence type="ECO:0000313" key="1">
    <source>
        <dbReference type="EMBL" id="KKN60223.1"/>
    </source>
</evidence>
<comment type="caution">
    <text evidence="1">The sequence shown here is derived from an EMBL/GenBank/DDBJ whole genome shotgun (WGS) entry which is preliminary data.</text>
</comment>